<feature type="transmembrane region" description="Helical" evidence="13">
    <location>
        <begin position="1430"/>
        <end position="1450"/>
    </location>
</feature>
<feature type="compositionally biased region" description="Basic and acidic residues" evidence="12">
    <location>
        <begin position="1004"/>
        <end position="1013"/>
    </location>
</feature>
<feature type="transmembrane region" description="Helical" evidence="13">
    <location>
        <begin position="1490"/>
        <end position="1515"/>
    </location>
</feature>
<dbReference type="SMART" id="SM00355">
    <property type="entry name" value="ZnF_C2H2"/>
    <property type="match status" value="10"/>
</dbReference>
<feature type="transmembrane region" description="Helical" evidence="13">
    <location>
        <begin position="1184"/>
        <end position="1211"/>
    </location>
</feature>
<feature type="domain" description="C2H2-type" evidence="14">
    <location>
        <begin position="1064"/>
        <end position="1087"/>
    </location>
</feature>
<evidence type="ECO:0000259" key="14">
    <source>
        <dbReference type="PROSITE" id="PS50157"/>
    </source>
</evidence>
<accession>A0A8C7MK47</accession>
<organism evidence="15 16">
    <name type="scientific">Oncorhynchus kisutch</name>
    <name type="common">Coho salmon</name>
    <name type="synonym">Salmo kisutch</name>
    <dbReference type="NCBI Taxonomy" id="8019"/>
    <lineage>
        <taxon>Eukaryota</taxon>
        <taxon>Metazoa</taxon>
        <taxon>Chordata</taxon>
        <taxon>Craniata</taxon>
        <taxon>Vertebrata</taxon>
        <taxon>Euteleostomi</taxon>
        <taxon>Actinopterygii</taxon>
        <taxon>Neopterygii</taxon>
        <taxon>Teleostei</taxon>
        <taxon>Protacanthopterygii</taxon>
        <taxon>Salmoniformes</taxon>
        <taxon>Salmonidae</taxon>
        <taxon>Salmoninae</taxon>
        <taxon>Oncorhynchus</taxon>
    </lineage>
</organism>
<feature type="region of interest" description="Disordered" evidence="12">
    <location>
        <begin position="277"/>
        <end position="308"/>
    </location>
</feature>
<keyword evidence="6" id="KW-0862">Zinc</keyword>
<dbReference type="GO" id="GO:0000981">
    <property type="term" value="F:DNA-binding transcription factor activity, RNA polymerase II-specific"/>
    <property type="evidence" value="ECO:0007669"/>
    <property type="project" value="TreeGrafter"/>
</dbReference>
<evidence type="ECO:0000256" key="1">
    <source>
        <dbReference type="ARBA" id="ARBA00004123"/>
    </source>
</evidence>
<feature type="region of interest" description="Disordered" evidence="12">
    <location>
        <begin position="631"/>
        <end position="651"/>
    </location>
</feature>
<evidence type="ECO:0000313" key="15">
    <source>
        <dbReference type="Ensembl" id="ENSOKIP00005060676.1"/>
    </source>
</evidence>
<feature type="transmembrane region" description="Helical" evidence="13">
    <location>
        <begin position="1522"/>
        <end position="1550"/>
    </location>
</feature>
<feature type="region of interest" description="Disordered" evidence="12">
    <location>
        <begin position="1"/>
        <end position="43"/>
    </location>
</feature>
<dbReference type="GO" id="GO:0000978">
    <property type="term" value="F:RNA polymerase II cis-regulatory region sequence-specific DNA binding"/>
    <property type="evidence" value="ECO:0007669"/>
    <property type="project" value="TreeGrafter"/>
</dbReference>
<dbReference type="PROSITE" id="PS00028">
    <property type="entry name" value="ZINC_FINGER_C2H2_1"/>
    <property type="match status" value="6"/>
</dbReference>
<evidence type="ECO:0000256" key="2">
    <source>
        <dbReference type="ARBA" id="ARBA00006991"/>
    </source>
</evidence>
<feature type="region of interest" description="Disordered" evidence="12">
    <location>
        <begin position="443"/>
        <end position="505"/>
    </location>
</feature>
<feature type="region of interest" description="Disordered" evidence="12">
    <location>
        <begin position="99"/>
        <end position="141"/>
    </location>
</feature>
<keyword evidence="9" id="KW-0804">Transcription</keyword>
<evidence type="ECO:0000256" key="11">
    <source>
        <dbReference type="PROSITE-ProRule" id="PRU00042"/>
    </source>
</evidence>
<keyword evidence="7" id="KW-0805">Transcription regulation</keyword>
<reference evidence="15" key="1">
    <citation type="submission" date="2025-08" db="UniProtKB">
        <authorList>
            <consortium name="Ensembl"/>
        </authorList>
    </citation>
    <scope>IDENTIFICATION</scope>
</reference>
<comment type="similarity">
    <text evidence="2">Belongs to the krueppel C2H2-type zinc-finger protein family.</text>
</comment>
<feature type="transmembrane region" description="Helical" evidence="13">
    <location>
        <begin position="1457"/>
        <end position="1484"/>
    </location>
</feature>
<feature type="transmembrane region" description="Helical" evidence="13">
    <location>
        <begin position="1707"/>
        <end position="1733"/>
    </location>
</feature>
<keyword evidence="13" id="KW-1133">Transmembrane helix</keyword>
<evidence type="ECO:0000256" key="8">
    <source>
        <dbReference type="ARBA" id="ARBA00023125"/>
    </source>
</evidence>
<evidence type="ECO:0000256" key="10">
    <source>
        <dbReference type="ARBA" id="ARBA00023242"/>
    </source>
</evidence>
<feature type="compositionally biased region" description="Basic and acidic residues" evidence="12">
    <location>
        <begin position="374"/>
        <end position="385"/>
    </location>
</feature>
<feature type="transmembrane region" description="Helical" evidence="13">
    <location>
        <begin position="1556"/>
        <end position="1583"/>
    </location>
</feature>
<dbReference type="Pfam" id="PF13909">
    <property type="entry name" value="zf-H2C2_5"/>
    <property type="match status" value="1"/>
</dbReference>
<feature type="domain" description="C2H2-type" evidence="14">
    <location>
        <begin position="256"/>
        <end position="283"/>
    </location>
</feature>
<feature type="region of interest" description="Disordered" evidence="12">
    <location>
        <begin position="761"/>
        <end position="908"/>
    </location>
</feature>
<feature type="domain" description="C2H2-type" evidence="14">
    <location>
        <begin position="46"/>
        <end position="73"/>
    </location>
</feature>
<name>A0A8C7MK47_ONCKI</name>
<proteinExistence type="inferred from homology"/>
<dbReference type="Proteomes" id="UP000694557">
    <property type="component" value="Unassembled WGS sequence"/>
</dbReference>
<dbReference type="Pfam" id="PF00096">
    <property type="entry name" value="zf-C2H2"/>
    <property type="match status" value="4"/>
</dbReference>
<feature type="domain" description="C2H2-type" evidence="14">
    <location>
        <begin position="74"/>
        <end position="96"/>
    </location>
</feature>
<evidence type="ECO:0000256" key="3">
    <source>
        <dbReference type="ARBA" id="ARBA00022723"/>
    </source>
</evidence>
<feature type="compositionally biased region" description="Polar residues" evidence="12">
    <location>
        <begin position="967"/>
        <end position="985"/>
    </location>
</feature>
<dbReference type="InterPro" id="IPR013087">
    <property type="entry name" value="Znf_C2H2_type"/>
</dbReference>
<evidence type="ECO:0000256" key="4">
    <source>
        <dbReference type="ARBA" id="ARBA00022737"/>
    </source>
</evidence>
<keyword evidence="4" id="KW-0677">Repeat</keyword>
<gene>
    <name evidence="15" type="primary">LOC109901776</name>
</gene>
<feature type="compositionally biased region" description="Polar residues" evidence="12">
    <location>
        <begin position="555"/>
        <end position="579"/>
    </location>
</feature>
<feature type="domain" description="C2H2-type" evidence="14">
    <location>
        <begin position="318"/>
        <end position="345"/>
    </location>
</feature>
<dbReference type="GO" id="GO:0008270">
    <property type="term" value="F:zinc ion binding"/>
    <property type="evidence" value="ECO:0007669"/>
    <property type="project" value="UniProtKB-KW"/>
</dbReference>
<evidence type="ECO:0000256" key="7">
    <source>
        <dbReference type="ARBA" id="ARBA00023015"/>
    </source>
</evidence>
<dbReference type="PANTHER" id="PTHR45925:SF3">
    <property type="entry name" value="ZINC FINGER PROTEIN 516"/>
    <property type="match status" value="1"/>
</dbReference>
<feature type="compositionally biased region" description="Basic and acidic residues" evidence="12">
    <location>
        <begin position="473"/>
        <end position="489"/>
    </location>
</feature>
<feature type="region of interest" description="Disordered" evidence="12">
    <location>
        <begin position="665"/>
        <end position="694"/>
    </location>
</feature>
<evidence type="ECO:0000256" key="13">
    <source>
        <dbReference type="SAM" id="Phobius"/>
    </source>
</evidence>
<feature type="compositionally biased region" description="Low complexity" evidence="12">
    <location>
        <begin position="816"/>
        <end position="838"/>
    </location>
</feature>
<feature type="domain" description="C2H2-type" evidence="14">
    <location>
        <begin position="508"/>
        <end position="535"/>
    </location>
</feature>
<dbReference type="PANTHER" id="PTHR45925">
    <property type="entry name" value="ZINC FINGER PROTEIN"/>
    <property type="match status" value="1"/>
</dbReference>
<feature type="region of interest" description="Disordered" evidence="12">
    <location>
        <begin position="524"/>
        <end position="592"/>
    </location>
</feature>
<evidence type="ECO:0000256" key="5">
    <source>
        <dbReference type="ARBA" id="ARBA00022771"/>
    </source>
</evidence>
<protein>
    <submittedName>
        <fullName evidence="15">Zinc finger protein 516</fullName>
    </submittedName>
</protein>
<feature type="domain" description="C2H2-type" evidence="14">
    <location>
        <begin position="228"/>
        <end position="255"/>
    </location>
</feature>
<dbReference type="FunFam" id="3.30.160.60:FF:000075">
    <property type="entry name" value="Putative zinc finger protein 536"/>
    <property type="match status" value="1"/>
</dbReference>
<feature type="transmembrane region" description="Helical" evidence="13">
    <location>
        <begin position="1672"/>
        <end position="1700"/>
    </location>
</feature>
<feature type="transmembrane region" description="Helical" evidence="13">
    <location>
        <begin position="1333"/>
        <end position="1360"/>
    </location>
</feature>
<feature type="compositionally biased region" description="Polar residues" evidence="12">
    <location>
        <begin position="342"/>
        <end position="351"/>
    </location>
</feature>
<feature type="transmembrane region" description="Helical" evidence="13">
    <location>
        <begin position="1590"/>
        <end position="1608"/>
    </location>
</feature>
<keyword evidence="10" id="KW-0539">Nucleus</keyword>
<feature type="transmembrane region" description="Helical" evidence="13">
    <location>
        <begin position="1155"/>
        <end position="1178"/>
    </location>
</feature>
<feature type="compositionally biased region" description="Acidic residues" evidence="12">
    <location>
        <begin position="108"/>
        <end position="119"/>
    </location>
</feature>
<evidence type="ECO:0000256" key="12">
    <source>
        <dbReference type="SAM" id="MobiDB-lite"/>
    </source>
</evidence>
<keyword evidence="16" id="KW-1185">Reference proteome</keyword>
<comment type="subcellular location">
    <subcellularLocation>
        <location evidence="1">Nucleus</location>
    </subcellularLocation>
</comment>
<keyword evidence="5 11" id="KW-0863">Zinc-finger</keyword>
<feature type="compositionally biased region" description="Low complexity" evidence="12">
    <location>
        <begin position="986"/>
        <end position="1002"/>
    </location>
</feature>
<feature type="transmembrane region" description="Helical" evidence="13">
    <location>
        <begin position="1366"/>
        <end position="1389"/>
    </location>
</feature>
<feature type="region of interest" description="Disordered" evidence="12">
    <location>
        <begin position="335"/>
        <end position="389"/>
    </location>
</feature>
<keyword evidence="13" id="KW-0812">Transmembrane</keyword>
<feature type="compositionally biased region" description="Basic and acidic residues" evidence="12">
    <location>
        <begin position="25"/>
        <end position="34"/>
    </location>
</feature>
<feature type="compositionally biased region" description="Polar residues" evidence="12">
    <location>
        <begin position="130"/>
        <end position="139"/>
    </location>
</feature>
<evidence type="ECO:0000256" key="6">
    <source>
        <dbReference type="ARBA" id="ARBA00022833"/>
    </source>
</evidence>
<feature type="transmembrane region" description="Helical" evidence="13">
    <location>
        <begin position="1396"/>
        <end position="1424"/>
    </location>
</feature>
<keyword evidence="3" id="KW-0479">Metal-binding</keyword>
<feature type="compositionally biased region" description="Low complexity" evidence="12">
    <location>
        <begin position="935"/>
        <end position="957"/>
    </location>
</feature>
<feature type="compositionally biased region" description="Low complexity" evidence="12">
    <location>
        <begin position="490"/>
        <end position="504"/>
    </location>
</feature>
<sequence length="1735" mass="189970">MNPRESGGGVEDMETQAGGLALGEEGGKASHGGDGEEGEEDKASAYDCNVCGRSFPFQSSLSQHMRRHTGARPYKCPYCDHRASQKGNLKVHIRSHKLRTLTSHHPEEEEGPEEEEEGEVGVSEGLDGGTSPTKSSSACNRVVNGDANTEEGIGKTAVRSVKREKSSSEQRPYCCRLCGYQTQREDQLLSHIEKVHITADMEDETNPVSQEAVAMEGEAGTQVTDGAFPCETCGQVFTQAWFLKSHMKKHAGLLEHCCRVCGRRFREAWFLKSHMKTHNGSKASGRGKPKADSQEAAATINDVTQDPETNVTSTSLYQVCSKCGNLFHDRESLRAHEKVHNQAKQPTQGQRPSDDGDSPSAKRRLLDYLSLRPATEEKPQEEKRRLGQRIPELDPVCSYQAWQLATRGRVLEPVESYSIKATVGGEGDEALAGGTVVYEKESSRYILEGQQRERRSGRRSSASGGGGSSHHTSPGERTPESLSDSEYRPSSRQGRRPSSFQQSQAKSTECFECGKVFRSHHQMIVHQRVHQRRDGGRGSGSGGDNRAGQGVDRWGSTSDPESGSPSRPSTPGYGNSPPASTLGEDAPEMSTANAVQLADEKPYACSLCDFVSTESSAFLSHLRLQHTCDGRPIPIPNPSSNSERGTPSSFPKLKRALLDGLAQSSAPHPYLSARPSRDKCTAESSSPSDPHHVAPLDLCVRAEGHRGPASSVLQQKGLPSHKCSYCSHSTHYLEVLWMHQTVAHRINSSALAPKWALLKNGFKGPREGSSSRRRTGPPPALDGRECPPLPPVVRTPRTRPPSLNGGQKKDGRDRAASQPSTSSSSTQGSSSSASGSQSVRPPRAGSRQRGEAVPDQGHRSRSNSRPRVEIYPRGGSSTGSLEKSTAAGAPQRPSAPSPSVGGTTRLVDRYMLPQEGLGFMLSSKHGLAEYSRARSSPQPQPKSSSSQSHTQSHPQSQGRPRAERPAHNTTTAGQGYGASHSQTLGSAVQVSSASSSYSSSAQHAEVKQEEARRVETPELPMDILSFLKNCNSNDLATLYHRWGAANPLLDPTGMLRSLVRQGEYGCQECGKSFSQPSHLRTHMRSHTVVFDYNGLRGADAQTNPSEAPKQVCCSHPFTLGCCFPLLMPVSFLCICLSVYMFVCVYVCLCICLRACVCVHVFVCVYVCLCICLSVYMFVCVYVCVHVFVCVYVCVHVFVCVYVCVHVFVCVYVCVHVFVCVYVCVHVFVCVYVCVHVFVCVYVCVHVFVCVYVCVHVFVCVYVCVHVFVCVYVCVHVFVFVCVYVCVHVFVCVYVCVHVFVCVYVCVHVFVCVYVCVHVFVCVYVYVHVFVCAYVCVHVFVCVYVCVHVFVCVYVCVHVFVCVYVCVHVFVCVYVCVHVFACVCLCMFACMCLSVYVCLHVFVCVCLCACVCLCMFACMCLSVYMFVCMCLSVYVCLHVFVCVYVCVHVFVCVCLPACVCLCICLCACVCLCICLCACVCVCLCICLCACVCLCICLCACVCLCICLPACVCLCMFACMCLSVYMFVCMCLSVYMFACMCLSVYVCLHVFVCVYVCVHVFVCVCLPACVCLCICLCACVCLCMFACMCLSVYMFVCMCLSVYVCLHVFVCVYVCVHVFVCVCLPACVCLCICLCACVCLCMFACMCLSVYMFVCMCLSVYVCLHVFVCVYVCVHVFVCVCLPACVCLCICLCACVCLCMFVCVCLPACVCLCMFACMHVCWCSCPYCFIFILSFSL</sequence>
<feature type="transmembrane region" description="Helical" evidence="13">
    <location>
        <begin position="1648"/>
        <end position="1666"/>
    </location>
</feature>
<dbReference type="InterPro" id="IPR051967">
    <property type="entry name" value="Krueppel_C2H2-ZF"/>
</dbReference>
<dbReference type="InterPro" id="IPR036236">
    <property type="entry name" value="Znf_C2H2_sf"/>
</dbReference>
<dbReference type="FunFam" id="3.30.160.60:FF:000340">
    <property type="entry name" value="zinc finger protein 473 isoform X1"/>
    <property type="match status" value="1"/>
</dbReference>
<reference evidence="15" key="2">
    <citation type="submission" date="2025-09" db="UniProtKB">
        <authorList>
            <consortium name="Ensembl"/>
        </authorList>
    </citation>
    <scope>IDENTIFICATION</scope>
</reference>
<dbReference type="GeneTree" id="ENSGT00940000160839"/>
<feature type="compositionally biased region" description="Basic and acidic residues" evidence="12">
    <location>
        <begin position="848"/>
        <end position="858"/>
    </location>
</feature>
<evidence type="ECO:0000256" key="9">
    <source>
        <dbReference type="ARBA" id="ARBA00023163"/>
    </source>
</evidence>
<evidence type="ECO:0000313" key="16">
    <source>
        <dbReference type="Proteomes" id="UP000694557"/>
    </source>
</evidence>
<feature type="transmembrane region" description="Helical" evidence="13">
    <location>
        <begin position="1614"/>
        <end position="1641"/>
    </location>
</feature>
<dbReference type="FunFam" id="3.30.160.60:FF:000761">
    <property type="entry name" value="Zinc finger protein 449"/>
    <property type="match status" value="1"/>
</dbReference>
<feature type="compositionally biased region" description="Gly residues" evidence="12">
    <location>
        <begin position="1"/>
        <end position="10"/>
    </location>
</feature>
<dbReference type="Ensembl" id="ENSOKIT00005064496.1">
    <property type="protein sequence ID" value="ENSOKIP00005060676.1"/>
    <property type="gene ID" value="ENSOKIG00005026038.1"/>
</dbReference>
<dbReference type="PROSITE" id="PS50157">
    <property type="entry name" value="ZINC_FINGER_C2H2_2"/>
    <property type="match status" value="7"/>
</dbReference>
<dbReference type="Gene3D" id="3.30.160.60">
    <property type="entry name" value="Classic Zinc Finger"/>
    <property type="match status" value="5"/>
</dbReference>
<keyword evidence="8" id="KW-0238">DNA-binding</keyword>
<dbReference type="GO" id="GO:0005634">
    <property type="term" value="C:nucleus"/>
    <property type="evidence" value="ECO:0007669"/>
    <property type="project" value="UniProtKB-SubCell"/>
</dbReference>
<dbReference type="SUPFAM" id="SSF57667">
    <property type="entry name" value="beta-beta-alpha zinc fingers"/>
    <property type="match status" value="4"/>
</dbReference>
<feature type="transmembrane region" description="Helical" evidence="13">
    <location>
        <begin position="1276"/>
        <end position="1300"/>
    </location>
</feature>
<feature type="transmembrane region" description="Helical" evidence="13">
    <location>
        <begin position="1125"/>
        <end position="1148"/>
    </location>
</feature>
<keyword evidence="13" id="KW-0472">Membrane</keyword>
<feature type="region of interest" description="Disordered" evidence="12">
    <location>
        <begin position="928"/>
        <end position="1013"/>
    </location>
</feature>